<protein>
    <submittedName>
        <fullName evidence="1">Uncharacterized protein</fullName>
    </submittedName>
</protein>
<reference evidence="1" key="2">
    <citation type="journal article" date="2015" name="Fish Shellfish Immunol.">
        <title>Early steps in the European eel (Anguilla anguilla)-Vibrio vulnificus interaction in the gills: Role of the RtxA13 toxin.</title>
        <authorList>
            <person name="Callol A."/>
            <person name="Pajuelo D."/>
            <person name="Ebbesson L."/>
            <person name="Teles M."/>
            <person name="MacKenzie S."/>
            <person name="Amaro C."/>
        </authorList>
    </citation>
    <scope>NUCLEOTIDE SEQUENCE</scope>
</reference>
<evidence type="ECO:0000313" key="1">
    <source>
        <dbReference type="EMBL" id="JAH31593.1"/>
    </source>
</evidence>
<reference evidence="1" key="1">
    <citation type="submission" date="2014-11" db="EMBL/GenBank/DDBJ databases">
        <authorList>
            <person name="Amaro Gonzalez C."/>
        </authorList>
    </citation>
    <scope>NUCLEOTIDE SEQUENCE</scope>
</reference>
<proteinExistence type="predicted"/>
<dbReference type="AlphaFoldDB" id="A0A0E9RTJ2"/>
<name>A0A0E9RTJ2_ANGAN</name>
<organism evidence="1">
    <name type="scientific">Anguilla anguilla</name>
    <name type="common">European freshwater eel</name>
    <name type="synonym">Muraena anguilla</name>
    <dbReference type="NCBI Taxonomy" id="7936"/>
    <lineage>
        <taxon>Eukaryota</taxon>
        <taxon>Metazoa</taxon>
        <taxon>Chordata</taxon>
        <taxon>Craniata</taxon>
        <taxon>Vertebrata</taxon>
        <taxon>Euteleostomi</taxon>
        <taxon>Actinopterygii</taxon>
        <taxon>Neopterygii</taxon>
        <taxon>Teleostei</taxon>
        <taxon>Anguilliformes</taxon>
        <taxon>Anguillidae</taxon>
        <taxon>Anguilla</taxon>
    </lineage>
</organism>
<accession>A0A0E9RTJ2</accession>
<sequence>MCCLHGEKNVICLLVSKALSVLSPQG</sequence>
<dbReference type="EMBL" id="GBXM01076984">
    <property type="protein sequence ID" value="JAH31593.1"/>
    <property type="molecule type" value="Transcribed_RNA"/>
</dbReference>